<sequence>MASQPSYHITACLIEIWQEPDKQKLHLTPSNPMVLTEVSDIEIEDNYQNLIGTAAVRFPRGTVIRRTLDSVAAESDKNQVTAEMTHNGVVAETRSNSHLASVSDFKVGSRIRIYLGYLLPTQLDVLKWTDVTSHKATVWNDSTTRENYKKYLTKMFDGYIVKCSLDTPVELYCENLAHGLKLKTCPTHKAGKNLTTDDLFGENGQFKLLDGTGLRLHPDTIKAPVDVGPINLTDDLTVADVLTEWSKYRLYAFIENDDNGIPCVKVGQTYFSKMGTKNDGCTERKSIARENGSDSKNLPTPDILFDYHVAENNLTLMEADKKFLCVEATALGSDKKFFHVTLRENPEWKNGDSPDNRWQFLNETKLSKKAMKLGARPLGKGNDHVSLNKYTVIPYFSRKIGISKEDLMVEAVRHYENWNMNGIEGTITIFGDFPIISGNRVHITDRFHSAKNGYYLVGKVHTVFGLNGYRQTLNLPYCIKLDSKEEKTDE</sequence>
<accession>A0A8S5MQ11</accession>
<reference evidence="1" key="1">
    <citation type="journal article" date="2021" name="Proc. Natl. Acad. Sci. U.S.A.">
        <title>A Catalog of Tens of Thousands of Viruses from Human Metagenomes Reveals Hidden Associations with Chronic Diseases.</title>
        <authorList>
            <person name="Tisza M.J."/>
            <person name="Buck C.B."/>
        </authorList>
    </citation>
    <scope>NUCLEOTIDE SEQUENCE</scope>
    <source>
        <strain evidence="1">Ct0sl4</strain>
    </source>
</reference>
<protein>
    <submittedName>
        <fullName evidence="1">Tail protein</fullName>
    </submittedName>
</protein>
<organism evidence="1">
    <name type="scientific">virus sp. ct0sl4</name>
    <dbReference type="NCBI Taxonomy" id="2826788"/>
    <lineage>
        <taxon>Viruses</taxon>
    </lineage>
</organism>
<name>A0A8S5MQ11_9VIRU</name>
<evidence type="ECO:0000313" key="1">
    <source>
        <dbReference type="EMBL" id="DAD84242.1"/>
    </source>
</evidence>
<proteinExistence type="predicted"/>
<dbReference type="EMBL" id="BK014956">
    <property type="protein sequence ID" value="DAD84242.1"/>
    <property type="molecule type" value="Genomic_DNA"/>
</dbReference>